<dbReference type="InterPro" id="IPR046036">
    <property type="entry name" value="DUF5994"/>
</dbReference>
<sequence length="208" mass="22409">MSVTADRALMIHEPFSPPPLRLALKPEGAPAGLLDGAWWPHSRDLLRELPALTDVLDPLWGRITRIAVNPTHWPVVPRKIPVNGHVVKAGWFTTEQDRHQLLLRSYRVGRWDLLVMPPRTAAAAAARLMAAATDSAVHMSASAIIAADEAAQSEESSRRAREEEWEPEGGTVPAPSAMAVNSVVSHAVVSHAVAARQGLTAPARSFGA</sequence>
<protein>
    <submittedName>
        <fullName evidence="2">DUF5994 family protein</fullName>
    </submittedName>
</protein>
<reference evidence="2" key="1">
    <citation type="submission" date="2022-03" db="EMBL/GenBank/DDBJ databases">
        <authorList>
            <person name="Santos J.D.N."/>
            <person name="Kallscheuer N."/>
            <person name="Jogler C."/>
            <person name="Lage O.M."/>
        </authorList>
    </citation>
    <scope>NUCLEOTIDE SEQUENCE</scope>
    <source>
        <strain evidence="2">M600PL45_2</strain>
    </source>
</reference>
<gene>
    <name evidence="2" type="ORF">MMA15_07245</name>
</gene>
<accession>A0ABS9SVZ1</accession>
<evidence type="ECO:0000313" key="2">
    <source>
        <dbReference type="EMBL" id="MCH6160221.1"/>
    </source>
</evidence>
<comment type="caution">
    <text evidence="2">The sequence shown here is derived from an EMBL/GenBank/DDBJ whole genome shotgun (WGS) entry which is preliminary data.</text>
</comment>
<proteinExistence type="predicted"/>
<dbReference type="EMBL" id="JAKWJU010000002">
    <property type="protein sequence ID" value="MCH6160221.1"/>
    <property type="molecule type" value="Genomic_DNA"/>
</dbReference>
<keyword evidence="3" id="KW-1185">Reference proteome</keyword>
<dbReference type="Pfam" id="PF19457">
    <property type="entry name" value="DUF5994"/>
    <property type="match status" value="1"/>
</dbReference>
<feature type="region of interest" description="Disordered" evidence="1">
    <location>
        <begin position="148"/>
        <end position="176"/>
    </location>
</feature>
<evidence type="ECO:0000313" key="3">
    <source>
        <dbReference type="Proteomes" id="UP001166784"/>
    </source>
</evidence>
<organism evidence="2 3">
    <name type="scientific">Streptomyces marispadix</name>
    <dbReference type="NCBI Taxonomy" id="2922868"/>
    <lineage>
        <taxon>Bacteria</taxon>
        <taxon>Bacillati</taxon>
        <taxon>Actinomycetota</taxon>
        <taxon>Actinomycetes</taxon>
        <taxon>Kitasatosporales</taxon>
        <taxon>Streptomycetaceae</taxon>
        <taxon>Streptomyces</taxon>
    </lineage>
</organism>
<dbReference type="Proteomes" id="UP001166784">
    <property type="component" value="Unassembled WGS sequence"/>
</dbReference>
<reference evidence="2" key="2">
    <citation type="journal article" date="2023" name="Int. J. Syst. Evol. Microbiol.">
        <title>Streptomyces marispadix sp. nov., isolated from marine beach sediment of the Northern Coast of Portugal.</title>
        <authorList>
            <person name="dos Santos J.D.N."/>
            <person name="Vitorino I.R."/>
            <person name="Kallscheuer N."/>
            <person name="Srivastava A."/>
            <person name="Krautwurst S."/>
            <person name="Marz M."/>
            <person name="Jogler C."/>
            <person name="Lobo Da Cunha A."/>
            <person name="Catita J."/>
            <person name="Goncalves H."/>
            <person name="Gonzalez I."/>
            <person name="Reyes F."/>
            <person name="Lage O.M."/>
        </authorList>
    </citation>
    <scope>NUCLEOTIDE SEQUENCE</scope>
    <source>
        <strain evidence="2">M600PL45_2</strain>
    </source>
</reference>
<name>A0ABS9SVZ1_9ACTN</name>
<evidence type="ECO:0000256" key="1">
    <source>
        <dbReference type="SAM" id="MobiDB-lite"/>
    </source>
</evidence>
<dbReference type="RefSeq" id="WP_241058275.1">
    <property type="nucleotide sequence ID" value="NZ_JAKWJU010000002.1"/>
</dbReference>